<reference evidence="5" key="3">
    <citation type="submission" date="2025-09" db="UniProtKB">
        <authorList>
            <consortium name="Ensembl"/>
        </authorList>
    </citation>
    <scope>IDENTIFICATION</scope>
</reference>
<dbReference type="OMA" id="GACEKKK"/>
<dbReference type="Pfam" id="PF03133">
    <property type="entry name" value="TTL"/>
    <property type="match status" value="1"/>
</dbReference>
<reference evidence="5 6" key="1">
    <citation type="journal article" date="2007" name="Nature">
        <title>Genome of the marsupial Monodelphis domestica reveals innovation in non-coding sequences.</title>
        <authorList>
            <person name="Mikkelsen T.S."/>
            <person name="Wakefield M.J."/>
            <person name="Aken B."/>
            <person name="Amemiya C.T."/>
            <person name="Chang J.L."/>
            <person name="Duke S."/>
            <person name="Garber M."/>
            <person name="Gentles A.J."/>
            <person name="Goodstadt L."/>
            <person name="Heger A."/>
            <person name="Jurka J."/>
            <person name="Kamal M."/>
            <person name="Mauceli E."/>
            <person name="Searle S.M."/>
            <person name="Sharpe T."/>
            <person name="Baker M.L."/>
            <person name="Batzer M.A."/>
            <person name="Benos P.V."/>
            <person name="Belov K."/>
            <person name="Clamp M."/>
            <person name="Cook A."/>
            <person name="Cuff J."/>
            <person name="Das R."/>
            <person name="Davidow L."/>
            <person name="Deakin J.E."/>
            <person name="Fazzari M.J."/>
            <person name="Glass J.L."/>
            <person name="Grabherr M."/>
            <person name="Greally J.M."/>
            <person name="Gu W."/>
            <person name="Hore T.A."/>
            <person name="Huttley G.A."/>
            <person name="Kleber M."/>
            <person name="Jirtle R.L."/>
            <person name="Koina E."/>
            <person name="Lee J.T."/>
            <person name="Mahony S."/>
            <person name="Marra M.A."/>
            <person name="Miller R.D."/>
            <person name="Nicholls R.D."/>
            <person name="Oda M."/>
            <person name="Papenfuss A.T."/>
            <person name="Parra Z.E."/>
            <person name="Pollock D.D."/>
            <person name="Ray D.A."/>
            <person name="Schein J.E."/>
            <person name="Speed T.P."/>
            <person name="Thompson K."/>
            <person name="VandeBerg J.L."/>
            <person name="Wade C.M."/>
            <person name="Walker J.A."/>
            <person name="Waters P.D."/>
            <person name="Webber C."/>
            <person name="Weidman J.R."/>
            <person name="Xie X."/>
            <person name="Zody M.C."/>
            <person name="Baldwin J."/>
            <person name="Abdouelleil A."/>
            <person name="Abdulkadir J."/>
            <person name="Abebe A."/>
            <person name="Abera B."/>
            <person name="Abreu J."/>
            <person name="Acer S.C."/>
            <person name="Aftuck L."/>
            <person name="Alexander A."/>
            <person name="An P."/>
            <person name="Anderson E."/>
            <person name="Anderson S."/>
            <person name="Arachi H."/>
            <person name="Azer M."/>
            <person name="Bachantsang P."/>
            <person name="Barry A."/>
            <person name="Bayul T."/>
            <person name="Berlin A."/>
            <person name="Bessette D."/>
            <person name="Bloom T."/>
            <person name="Bloom T."/>
            <person name="Boguslavskiy L."/>
            <person name="Bonnet C."/>
            <person name="Boukhgalter B."/>
            <person name="Bourzgui I."/>
            <person name="Brown A."/>
            <person name="Cahill P."/>
            <person name="Channer S."/>
            <person name="Cheshatsang Y."/>
            <person name="Chuda L."/>
            <person name="Citroen M."/>
            <person name="Collymore A."/>
            <person name="Cooke P."/>
            <person name="Costello M."/>
            <person name="D'Aco K."/>
            <person name="Daza R."/>
            <person name="De Haan G."/>
            <person name="DeGray S."/>
            <person name="DeMaso C."/>
            <person name="Dhargay N."/>
            <person name="Dooley K."/>
            <person name="Dooley E."/>
            <person name="Doricent M."/>
            <person name="Dorje P."/>
            <person name="Dorjee K."/>
            <person name="Dupes A."/>
            <person name="Elong R."/>
            <person name="Falk J."/>
            <person name="Farina A."/>
            <person name="Faro S."/>
            <person name="Ferguson D."/>
            <person name="Fisher S."/>
            <person name="Foley C.D."/>
            <person name="Franke A."/>
            <person name="Friedrich D."/>
            <person name="Gadbois L."/>
            <person name="Gearin G."/>
            <person name="Gearin C.R."/>
            <person name="Giannoukos G."/>
            <person name="Goode T."/>
            <person name="Graham J."/>
            <person name="Grandbois E."/>
            <person name="Grewal S."/>
            <person name="Gyaltsen K."/>
            <person name="Hafez N."/>
            <person name="Hagos B."/>
            <person name="Hall J."/>
            <person name="Henson C."/>
            <person name="Hollinger A."/>
            <person name="Honan T."/>
            <person name="Huard M.D."/>
            <person name="Hughes L."/>
            <person name="Hurhula B."/>
            <person name="Husby M.E."/>
            <person name="Kamat A."/>
            <person name="Kanga B."/>
            <person name="Kashin S."/>
            <person name="Khazanovich D."/>
            <person name="Kisner P."/>
            <person name="Lance K."/>
            <person name="Lara M."/>
            <person name="Lee W."/>
            <person name="Lennon N."/>
            <person name="Letendre F."/>
            <person name="LeVine R."/>
            <person name="Lipovsky A."/>
            <person name="Liu X."/>
            <person name="Liu J."/>
            <person name="Liu S."/>
            <person name="Lokyitsang T."/>
            <person name="Lokyitsang Y."/>
            <person name="Lubonja R."/>
            <person name="Lui A."/>
            <person name="MacDonald P."/>
            <person name="Magnisalis V."/>
            <person name="Maru K."/>
            <person name="Matthews C."/>
            <person name="McCusker W."/>
            <person name="McDonough S."/>
            <person name="Mehta T."/>
            <person name="Meldrim J."/>
            <person name="Meneus L."/>
            <person name="Mihai O."/>
            <person name="Mihalev A."/>
            <person name="Mihova T."/>
            <person name="Mittelman R."/>
            <person name="Mlenga V."/>
            <person name="Montmayeur A."/>
            <person name="Mulrain L."/>
            <person name="Navidi A."/>
            <person name="Naylor J."/>
            <person name="Negash T."/>
            <person name="Nguyen T."/>
            <person name="Nguyen N."/>
            <person name="Nicol R."/>
            <person name="Norbu C."/>
            <person name="Norbu N."/>
            <person name="Novod N."/>
            <person name="O'Neill B."/>
            <person name="Osman S."/>
            <person name="Markiewicz E."/>
            <person name="Oyono O.L."/>
            <person name="Patti C."/>
            <person name="Phunkhang P."/>
            <person name="Pierre F."/>
            <person name="Priest M."/>
            <person name="Raghuraman S."/>
            <person name="Rege F."/>
            <person name="Reyes R."/>
            <person name="Rise C."/>
            <person name="Rogov P."/>
            <person name="Ross K."/>
            <person name="Ryan E."/>
            <person name="Settipalli S."/>
            <person name="Shea T."/>
            <person name="Sherpa N."/>
            <person name="Shi L."/>
            <person name="Shih D."/>
            <person name="Sparrow T."/>
            <person name="Spaulding J."/>
            <person name="Stalker J."/>
            <person name="Stange-Thomann N."/>
            <person name="Stavropoulos S."/>
            <person name="Stone C."/>
            <person name="Strader C."/>
            <person name="Tesfaye S."/>
            <person name="Thomson T."/>
            <person name="Thoulutsang Y."/>
            <person name="Thoulutsang D."/>
            <person name="Topham K."/>
            <person name="Topping I."/>
            <person name="Tsamla T."/>
            <person name="Vassiliev H."/>
            <person name="Vo A."/>
            <person name="Wangchuk T."/>
            <person name="Wangdi T."/>
            <person name="Weiand M."/>
            <person name="Wilkinson J."/>
            <person name="Wilson A."/>
            <person name="Yadav S."/>
            <person name="Young G."/>
            <person name="Yu Q."/>
            <person name="Zembek L."/>
            <person name="Zhong D."/>
            <person name="Zimmer A."/>
            <person name="Zwirko Z."/>
            <person name="Jaffe D.B."/>
            <person name="Alvarez P."/>
            <person name="Brockman W."/>
            <person name="Butler J."/>
            <person name="Chin C."/>
            <person name="Gnerre S."/>
            <person name="MacCallum I."/>
            <person name="Graves J.A."/>
            <person name="Ponting C.P."/>
            <person name="Breen M."/>
            <person name="Samollow P.B."/>
            <person name="Lander E.S."/>
            <person name="Lindblad-Toh K."/>
        </authorList>
    </citation>
    <scope>NUCLEOTIDE SEQUENCE [LARGE SCALE GENOMIC DNA]</scope>
</reference>
<reference evidence="5" key="2">
    <citation type="submission" date="2025-08" db="UniProtKB">
        <authorList>
            <consortium name="Ensembl"/>
        </authorList>
    </citation>
    <scope>IDENTIFICATION</scope>
</reference>
<dbReference type="Bgee" id="ENSMODG00000025670">
    <property type="expression patterns" value="Expressed in spermatocyte and 15 other cell types or tissues"/>
</dbReference>
<dbReference type="Ensembl" id="ENSMODT00000040098.3">
    <property type="protein sequence ID" value="ENSMODP00000038498.3"/>
    <property type="gene ID" value="ENSMODG00000025670.3"/>
</dbReference>
<keyword evidence="6" id="KW-1185">Reference proteome</keyword>
<dbReference type="SUPFAM" id="SSF56059">
    <property type="entry name" value="Glutathione synthetase ATP-binding domain-like"/>
    <property type="match status" value="1"/>
</dbReference>
<feature type="region of interest" description="Disordered" evidence="4">
    <location>
        <begin position="254"/>
        <end position="279"/>
    </location>
</feature>
<dbReference type="GO" id="GO:0016874">
    <property type="term" value="F:ligase activity"/>
    <property type="evidence" value="ECO:0007669"/>
    <property type="project" value="UniProtKB-KW"/>
</dbReference>
<evidence type="ECO:0000313" key="5">
    <source>
        <dbReference type="Ensembl" id="ENSMODP00000038498.3"/>
    </source>
</evidence>
<keyword evidence="1" id="KW-0436">Ligase</keyword>
<evidence type="ECO:0000256" key="3">
    <source>
        <dbReference type="ARBA" id="ARBA00022840"/>
    </source>
</evidence>
<dbReference type="PANTHER" id="PTHR12241:SF96">
    <property type="entry name" value="TUBULIN POLYGLUTAMYLASE TTLL6"/>
    <property type="match status" value="1"/>
</dbReference>
<accession>F6XD93</accession>
<dbReference type="HOGENOM" id="CLU_010131_7_2_1"/>
<dbReference type="AlphaFoldDB" id="F6XD93"/>
<name>F6XD93_MONDO</name>
<protein>
    <recommendedName>
        <fullName evidence="7">Tubulin tyrosine ligase like 6</fullName>
    </recommendedName>
</protein>
<evidence type="ECO:0000256" key="4">
    <source>
        <dbReference type="SAM" id="MobiDB-lite"/>
    </source>
</evidence>
<dbReference type="PROSITE" id="PS51221">
    <property type="entry name" value="TTL"/>
    <property type="match status" value="1"/>
</dbReference>
<dbReference type="Gene3D" id="3.30.470.20">
    <property type="entry name" value="ATP-grasp fold, B domain"/>
    <property type="match status" value="1"/>
</dbReference>
<evidence type="ECO:0000313" key="6">
    <source>
        <dbReference type="Proteomes" id="UP000002280"/>
    </source>
</evidence>
<dbReference type="STRING" id="13616.ENSMODP00000038498"/>
<dbReference type="eggNOG" id="KOG2158">
    <property type="taxonomic scope" value="Eukaryota"/>
</dbReference>
<organism evidence="5 6">
    <name type="scientific">Monodelphis domestica</name>
    <name type="common">Gray short-tailed opossum</name>
    <dbReference type="NCBI Taxonomy" id="13616"/>
    <lineage>
        <taxon>Eukaryota</taxon>
        <taxon>Metazoa</taxon>
        <taxon>Chordata</taxon>
        <taxon>Craniata</taxon>
        <taxon>Vertebrata</taxon>
        <taxon>Euteleostomi</taxon>
        <taxon>Mammalia</taxon>
        <taxon>Metatheria</taxon>
        <taxon>Didelphimorphia</taxon>
        <taxon>Didelphidae</taxon>
        <taxon>Monodelphis</taxon>
    </lineage>
</organism>
<dbReference type="InParanoid" id="F6XD93"/>
<dbReference type="InterPro" id="IPR004344">
    <property type="entry name" value="TTL/TTLL_fam"/>
</dbReference>
<sequence length="584" mass="67174">MICQLYISKENICMHLTNYSINKHSSNFVRDGNSGSKRKLSTFNAYMDKLGCDTVKMWRDIEDIIIKTLITAHPIIKHNYHTCFPNHIMNSACFEILGFDILLDRKLKPWLLEVNHSPSFSTDSRLDREVKDSLLYDTLVLINLGACEKKKVQDEARRRARILQHVRSREIRIEELKNYQAMWLEKIERYEKEKSGGFRRIYPEFGSEKYQKYFHHSNSLFQNTVASRAREVHTRQQIQALRLKQEKKALFQHEKKNELQGESAGDGTRVSRPENTKQRASVYNARQLSNSSMLLPCTSTLDSESKQKETETLKYLEPSDSLQETPKQEAEATFPEKASVCHYSSVPDLRKSIFTSPEKQESWNPISANVEESNSFPDFLALMDTSSLFSSCSQSPEPLPTLISSPSSTSSHCTREEVDSPVEIPFQPLKFLQHASQEKPLTSTKPHTRWSFIQKTWKPSFSSESMKKQFLMSQLIGKFPLGSQFFPTSRNPKLLQKNQKKTASHYRACRNQSLVQKKTKEAPGPRLLLQRTQRQCKPQKELLVIATPARLDPRPHKNRRIIGRDQSGGKAPSRGPSFSSKKAT</sequence>
<dbReference type="GO" id="GO:0005524">
    <property type="term" value="F:ATP binding"/>
    <property type="evidence" value="ECO:0007669"/>
    <property type="project" value="UniProtKB-KW"/>
</dbReference>
<dbReference type="PANTHER" id="PTHR12241">
    <property type="entry name" value="TUBULIN POLYGLUTAMYLASE"/>
    <property type="match status" value="1"/>
</dbReference>
<dbReference type="GeneTree" id="ENSGT00940000161434"/>
<dbReference type="FunCoup" id="F6XD93">
    <property type="interactions" value="64"/>
</dbReference>
<dbReference type="Proteomes" id="UP000002280">
    <property type="component" value="Chromosome 2"/>
</dbReference>
<evidence type="ECO:0000256" key="1">
    <source>
        <dbReference type="ARBA" id="ARBA00022598"/>
    </source>
</evidence>
<keyword evidence="2" id="KW-0547">Nucleotide-binding</keyword>
<evidence type="ECO:0008006" key="7">
    <source>
        <dbReference type="Google" id="ProtNLM"/>
    </source>
</evidence>
<proteinExistence type="predicted"/>
<feature type="region of interest" description="Disordered" evidence="4">
    <location>
        <begin position="547"/>
        <end position="584"/>
    </location>
</feature>
<evidence type="ECO:0000256" key="2">
    <source>
        <dbReference type="ARBA" id="ARBA00022741"/>
    </source>
</evidence>
<keyword evidence="3" id="KW-0067">ATP-binding</keyword>